<accession>A0ABD5XDB6</accession>
<protein>
    <submittedName>
        <fullName evidence="2">Uncharacterized protein</fullName>
    </submittedName>
</protein>
<dbReference type="Pfam" id="PF25925">
    <property type="entry name" value="DUF7970"/>
    <property type="match status" value="1"/>
</dbReference>
<proteinExistence type="predicted"/>
<feature type="compositionally biased region" description="Acidic residues" evidence="1">
    <location>
        <begin position="14"/>
        <end position="62"/>
    </location>
</feature>
<dbReference type="Proteomes" id="UP001596460">
    <property type="component" value="Unassembled WGS sequence"/>
</dbReference>
<sequence>MPKENRFAGLGEAMESESEADDEETPDEAASDASENSDSEPAVESETADESESEDASEESDGGDEKQKGDGESNEGEEPDESDELDENEKLDDAKEAAESDTGEESAESVDDTEQATKAKGGPAFEFEATTAKSIYVRTATLDRLDDAEFEVESLLRRKHDVRDLTGREFHDALVRVAAEYPEEIADAVLEARDE</sequence>
<reference evidence="2 3" key="1">
    <citation type="journal article" date="2019" name="Int. J. Syst. Evol. Microbiol.">
        <title>The Global Catalogue of Microorganisms (GCM) 10K type strain sequencing project: providing services to taxonomists for standard genome sequencing and annotation.</title>
        <authorList>
            <consortium name="The Broad Institute Genomics Platform"/>
            <consortium name="The Broad Institute Genome Sequencing Center for Infectious Disease"/>
            <person name="Wu L."/>
            <person name="Ma J."/>
        </authorList>
    </citation>
    <scope>NUCLEOTIDE SEQUENCE [LARGE SCALE GENOMIC DNA]</scope>
    <source>
        <strain evidence="2 3">DSM 26526</strain>
    </source>
</reference>
<feature type="compositionally biased region" description="Acidic residues" evidence="1">
    <location>
        <begin position="72"/>
        <end position="90"/>
    </location>
</feature>
<keyword evidence="3" id="KW-1185">Reference proteome</keyword>
<dbReference type="RefSeq" id="WP_390242167.1">
    <property type="nucleotide sequence ID" value="NZ_JBHTAB010000001.1"/>
</dbReference>
<gene>
    <name evidence="2" type="ORF">ACFQI8_00700</name>
</gene>
<feature type="region of interest" description="Disordered" evidence="1">
    <location>
        <begin position="1"/>
        <end position="126"/>
    </location>
</feature>
<comment type="caution">
    <text evidence="2">The sequence shown here is derived from an EMBL/GenBank/DDBJ whole genome shotgun (WGS) entry which is preliminary data.</text>
</comment>
<evidence type="ECO:0000313" key="2">
    <source>
        <dbReference type="EMBL" id="MFC7127918.1"/>
    </source>
</evidence>
<organism evidence="2 3">
    <name type="scientific">Haloferax chudinovii</name>
    <dbReference type="NCBI Taxonomy" id="1109010"/>
    <lineage>
        <taxon>Archaea</taxon>
        <taxon>Methanobacteriati</taxon>
        <taxon>Methanobacteriota</taxon>
        <taxon>Stenosarchaea group</taxon>
        <taxon>Halobacteria</taxon>
        <taxon>Halobacteriales</taxon>
        <taxon>Haloferacaceae</taxon>
        <taxon>Haloferax</taxon>
    </lineage>
</organism>
<evidence type="ECO:0000256" key="1">
    <source>
        <dbReference type="SAM" id="MobiDB-lite"/>
    </source>
</evidence>
<dbReference type="AlphaFoldDB" id="A0ABD5XDB6"/>
<name>A0ABD5XDB6_9EURY</name>
<dbReference type="InterPro" id="IPR058276">
    <property type="entry name" value="DUF7970"/>
</dbReference>
<dbReference type="EMBL" id="JBHTAB010000001">
    <property type="protein sequence ID" value="MFC7127918.1"/>
    <property type="molecule type" value="Genomic_DNA"/>
</dbReference>
<evidence type="ECO:0000313" key="3">
    <source>
        <dbReference type="Proteomes" id="UP001596460"/>
    </source>
</evidence>
<feature type="compositionally biased region" description="Acidic residues" evidence="1">
    <location>
        <begin position="99"/>
        <end position="114"/>
    </location>
</feature>